<evidence type="ECO:0000256" key="3">
    <source>
        <dbReference type="ARBA" id="ARBA00023315"/>
    </source>
</evidence>
<dbReference type="SUPFAM" id="SSF69593">
    <property type="entry name" value="Glycerol-3-phosphate (1)-acyltransferase"/>
    <property type="match status" value="1"/>
</dbReference>
<evidence type="ECO:0000259" key="6">
    <source>
        <dbReference type="SMART" id="SM00563"/>
    </source>
</evidence>
<organism evidence="7 8">
    <name type="scientific">Marinobacterium lutimaris</name>
    <dbReference type="NCBI Taxonomy" id="568106"/>
    <lineage>
        <taxon>Bacteria</taxon>
        <taxon>Pseudomonadati</taxon>
        <taxon>Pseudomonadota</taxon>
        <taxon>Gammaproteobacteria</taxon>
        <taxon>Oceanospirillales</taxon>
        <taxon>Oceanospirillaceae</taxon>
        <taxon>Marinobacterium</taxon>
    </lineage>
</organism>
<dbReference type="Proteomes" id="UP000236745">
    <property type="component" value="Unassembled WGS sequence"/>
</dbReference>
<feature type="compositionally biased region" description="Polar residues" evidence="4">
    <location>
        <begin position="256"/>
        <end position="266"/>
    </location>
</feature>
<dbReference type="InterPro" id="IPR002123">
    <property type="entry name" value="Plipid/glycerol_acylTrfase"/>
</dbReference>
<dbReference type="PANTHER" id="PTHR10434">
    <property type="entry name" value="1-ACYL-SN-GLYCEROL-3-PHOSPHATE ACYLTRANSFERASE"/>
    <property type="match status" value="1"/>
</dbReference>
<dbReference type="PANTHER" id="PTHR10434:SF66">
    <property type="entry name" value="PHOSPHOLIPID_GLYCEROL ACYLTRANSFERASE DOMAIN-CONTAINING PROTEIN"/>
    <property type="match status" value="1"/>
</dbReference>
<evidence type="ECO:0000313" key="8">
    <source>
        <dbReference type="Proteomes" id="UP000236745"/>
    </source>
</evidence>
<dbReference type="EMBL" id="FNVQ01000001">
    <property type="protein sequence ID" value="SEF59842.1"/>
    <property type="molecule type" value="Genomic_DNA"/>
</dbReference>
<dbReference type="Pfam" id="PF01553">
    <property type="entry name" value="Acyltransferase"/>
    <property type="match status" value="1"/>
</dbReference>
<keyword evidence="2 7" id="KW-0808">Transferase</keyword>
<proteinExistence type="predicted"/>
<dbReference type="GO" id="GO:0006654">
    <property type="term" value="P:phosphatidic acid biosynthetic process"/>
    <property type="evidence" value="ECO:0007669"/>
    <property type="project" value="TreeGrafter"/>
</dbReference>
<dbReference type="CDD" id="cd07989">
    <property type="entry name" value="LPLAT_AGPAT-like"/>
    <property type="match status" value="1"/>
</dbReference>
<protein>
    <submittedName>
        <fullName evidence="7">1-acyl-sn-glycerol-3-phosphate acyltransferases</fullName>
    </submittedName>
</protein>
<keyword evidence="8" id="KW-1185">Reference proteome</keyword>
<comment type="pathway">
    <text evidence="1">Lipid metabolism.</text>
</comment>
<keyword evidence="3 7" id="KW-0012">Acyltransferase</keyword>
<evidence type="ECO:0000256" key="2">
    <source>
        <dbReference type="ARBA" id="ARBA00022679"/>
    </source>
</evidence>
<accession>A0A1H5TAD7</accession>
<keyword evidence="5" id="KW-0812">Transmembrane</keyword>
<feature type="region of interest" description="Disordered" evidence="4">
    <location>
        <begin position="256"/>
        <end position="279"/>
    </location>
</feature>
<name>A0A1H5TAD7_9GAMM</name>
<feature type="transmembrane region" description="Helical" evidence="5">
    <location>
        <begin position="12"/>
        <end position="39"/>
    </location>
</feature>
<reference evidence="7 8" key="1">
    <citation type="submission" date="2016-10" db="EMBL/GenBank/DDBJ databases">
        <authorList>
            <person name="de Groot N.N."/>
        </authorList>
    </citation>
    <scope>NUCLEOTIDE SEQUENCE [LARGE SCALE GENOMIC DNA]</scope>
    <source>
        <strain evidence="7 8">DSM 22012</strain>
    </source>
</reference>
<dbReference type="AlphaFoldDB" id="A0A1H5TAD7"/>
<evidence type="ECO:0000256" key="5">
    <source>
        <dbReference type="SAM" id="Phobius"/>
    </source>
</evidence>
<dbReference type="SMART" id="SM00563">
    <property type="entry name" value="PlsC"/>
    <property type="match status" value="1"/>
</dbReference>
<evidence type="ECO:0000256" key="4">
    <source>
        <dbReference type="SAM" id="MobiDB-lite"/>
    </source>
</evidence>
<keyword evidence="5" id="KW-1133">Transmembrane helix</keyword>
<evidence type="ECO:0000313" key="7">
    <source>
        <dbReference type="EMBL" id="SEF59842.1"/>
    </source>
</evidence>
<keyword evidence="5" id="KW-0472">Membrane</keyword>
<gene>
    <name evidence="7" type="ORF">SAMN05444390_10123</name>
</gene>
<sequence>MSSMLARIDWGWRWLGTAFSFLLFGIGGVFLSLVVFPLLRLIPGSSEKRQRRAKKVVHRTFLFYIRLMRFLGVLSYRTENLEALKGARLVLANHPSLLDVVFLIALIPNANCVVKGRLLRHIWTRGPIMQAGYILNHDQEDVIEQANRAMARGDTLIVFPEGTRTQPGEPLALRRGASQVAVRCNTDITPVIIHCAPTTLTKQDRWYQVPRSRVRFQISVKPLIPVAPFVENTVASRAARSLTRHLTEYFNQEVSLHEQSAPGTQKNDYRRAGSGGYNA</sequence>
<dbReference type="GO" id="GO:0003841">
    <property type="term" value="F:1-acylglycerol-3-phosphate O-acyltransferase activity"/>
    <property type="evidence" value="ECO:0007669"/>
    <property type="project" value="TreeGrafter"/>
</dbReference>
<feature type="domain" description="Phospholipid/glycerol acyltransferase" evidence="6">
    <location>
        <begin position="88"/>
        <end position="196"/>
    </location>
</feature>
<evidence type="ECO:0000256" key="1">
    <source>
        <dbReference type="ARBA" id="ARBA00005189"/>
    </source>
</evidence>